<dbReference type="InterPro" id="IPR032675">
    <property type="entry name" value="LRR_dom_sf"/>
</dbReference>
<dbReference type="FunFam" id="3.30.200.20:FF:000309">
    <property type="entry name" value="Leucine-rich repeat receptor protein kinase MSP1"/>
    <property type="match status" value="1"/>
</dbReference>
<comment type="similarity">
    <text evidence="3">Belongs to the RLP family.</text>
</comment>
<keyword evidence="14 24" id="KW-0547">Nucleotide-binding</keyword>
<keyword evidence="20" id="KW-0325">Glycoprotein</keyword>
<dbReference type="InterPro" id="IPR003591">
    <property type="entry name" value="Leu-rich_rpt_typical-subtyp"/>
</dbReference>
<evidence type="ECO:0000256" key="10">
    <source>
        <dbReference type="ARBA" id="ARBA00022679"/>
    </source>
</evidence>
<evidence type="ECO:0000256" key="24">
    <source>
        <dbReference type="PROSITE-ProRule" id="PRU10141"/>
    </source>
</evidence>
<evidence type="ECO:0000256" key="18">
    <source>
        <dbReference type="ARBA" id="ARBA00023136"/>
    </source>
</evidence>
<evidence type="ECO:0000256" key="20">
    <source>
        <dbReference type="ARBA" id="ARBA00023180"/>
    </source>
</evidence>
<evidence type="ECO:0000256" key="14">
    <source>
        <dbReference type="ARBA" id="ARBA00022741"/>
    </source>
</evidence>
<dbReference type="FunFam" id="1.10.510.10:FF:000445">
    <property type="entry name" value="MDIS1-interacting receptor like kinase 2"/>
    <property type="match status" value="1"/>
</dbReference>
<keyword evidence="17 25" id="KW-1133">Transmembrane helix</keyword>
<keyword evidence="9" id="KW-0433">Leucine-rich repeat</keyword>
<keyword evidence="8" id="KW-0597">Phosphoprotein</keyword>
<dbReference type="Pfam" id="PF23598">
    <property type="entry name" value="LRR_14"/>
    <property type="match status" value="1"/>
</dbReference>
<dbReference type="GO" id="GO:0005886">
    <property type="term" value="C:plasma membrane"/>
    <property type="evidence" value="ECO:0007669"/>
    <property type="project" value="UniProtKB-SubCell"/>
</dbReference>
<dbReference type="InterPro" id="IPR001611">
    <property type="entry name" value="Leu-rich_rpt"/>
</dbReference>
<keyword evidence="5" id="KW-1003">Cell membrane</keyword>
<evidence type="ECO:0000256" key="6">
    <source>
        <dbReference type="ARBA" id="ARBA00022512"/>
    </source>
</evidence>
<dbReference type="Gene3D" id="3.80.10.10">
    <property type="entry name" value="Ribonuclease Inhibitor"/>
    <property type="match status" value="4"/>
</dbReference>
<evidence type="ECO:0000256" key="3">
    <source>
        <dbReference type="ARBA" id="ARBA00009592"/>
    </source>
</evidence>
<dbReference type="Pfam" id="PF08263">
    <property type="entry name" value="LRRNT_2"/>
    <property type="match status" value="1"/>
</dbReference>
<dbReference type="PROSITE" id="PS50011">
    <property type="entry name" value="PROTEIN_KINASE_DOM"/>
    <property type="match status" value="1"/>
</dbReference>
<dbReference type="GO" id="GO:0051707">
    <property type="term" value="P:response to other organism"/>
    <property type="evidence" value="ECO:0007669"/>
    <property type="project" value="UniProtKB-ARBA"/>
</dbReference>
<dbReference type="Proteomes" id="UP001457282">
    <property type="component" value="Unassembled WGS sequence"/>
</dbReference>
<keyword evidence="18 25" id="KW-0472">Membrane</keyword>
<dbReference type="SUPFAM" id="SSF52047">
    <property type="entry name" value="RNI-like"/>
    <property type="match status" value="2"/>
</dbReference>
<dbReference type="FunFam" id="3.80.10.10:FF:000177">
    <property type="entry name" value="Leucine-rich repeat receptor-like serine/threonine-protein kinase At1g17230"/>
    <property type="match status" value="1"/>
</dbReference>
<dbReference type="FunFam" id="3.80.10.10:FF:000400">
    <property type="entry name" value="Nuclear pore complex protein NUP107"/>
    <property type="match status" value="1"/>
</dbReference>
<dbReference type="InterPro" id="IPR051716">
    <property type="entry name" value="Plant_RL_S/T_kinase"/>
</dbReference>
<dbReference type="InterPro" id="IPR011009">
    <property type="entry name" value="Kinase-like_dom_sf"/>
</dbReference>
<dbReference type="InterPro" id="IPR055414">
    <property type="entry name" value="LRR_R13L4/SHOC2-like"/>
</dbReference>
<evidence type="ECO:0000256" key="9">
    <source>
        <dbReference type="ARBA" id="ARBA00022614"/>
    </source>
</evidence>
<evidence type="ECO:0000256" key="11">
    <source>
        <dbReference type="ARBA" id="ARBA00022692"/>
    </source>
</evidence>
<dbReference type="PROSITE" id="PS51450">
    <property type="entry name" value="LRR"/>
    <property type="match status" value="2"/>
</dbReference>
<dbReference type="AlphaFoldDB" id="A0AAW1WXT3"/>
<feature type="chain" id="PRO_5043777513" description="non-specific serine/threonine protein kinase" evidence="26">
    <location>
        <begin position="32"/>
        <end position="1054"/>
    </location>
</feature>
<evidence type="ECO:0000256" key="1">
    <source>
        <dbReference type="ARBA" id="ARBA00004191"/>
    </source>
</evidence>
<dbReference type="PANTHER" id="PTHR48053">
    <property type="entry name" value="LEUCINE RICH REPEAT FAMILY PROTEIN, EXPRESSED"/>
    <property type="match status" value="1"/>
</dbReference>
<evidence type="ECO:0000256" key="4">
    <source>
        <dbReference type="ARBA" id="ARBA00012513"/>
    </source>
</evidence>
<evidence type="ECO:0000256" key="23">
    <source>
        <dbReference type="ARBA" id="ARBA00048679"/>
    </source>
</evidence>
<keyword evidence="12 26" id="KW-0732">Signal</keyword>
<dbReference type="SUPFAM" id="SSF56112">
    <property type="entry name" value="Protein kinase-like (PK-like)"/>
    <property type="match status" value="1"/>
</dbReference>
<reference evidence="28 29" key="1">
    <citation type="journal article" date="2023" name="G3 (Bethesda)">
        <title>A chromosome-length genome assembly and annotation of blackberry (Rubus argutus, cv. 'Hillquist').</title>
        <authorList>
            <person name="Bruna T."/>
            <person name="Aryal R."/>
            <person name="Dudchenko O."/>
            <person name="Sargent D.J."/>
            <person name="Mead D."/>
            <person name="Buti M."/>
            <person name="Cavallini A."/>
            <person name="Hytonen T."/>
            <person name="Andres J."/>
            <person name="Pham M."/>
            <person name="Weisz D."/>
            <person name="Mascagni F."/>
            <person name="Usai G."/>
            <person name="Natali L."/>
            <person name="Bassil N."/>
            <person name="Fernandez G.E."/>
            <person name="Lomsadze A."/>
            <person name="Armour M."/>
            <person name="Olukolu B."/>
            <person name="Poorten T."/>
            <person name="Britton C."/>
            <person name="Davik J."/>
            <person name="Ashrafi H."/>
            <person name="Aiden E.L."/>
            <person name="Borodovsky M."/>
            <person name="Worthington M."/>
        </authorList>
    </citation>
    <scope>NUCLEOTIDE SEQUENCE [LARGE SCALE GENOMIC DNA]</scope>
    <source>
        <strain evidence="28">PI 553951</strain>
    </source>
</reference>
<evidence type="ECO:0000256" key="7">
    <source>
        <dbReference type="ARBA" id="ARBA00022527"/>
    </source>
</evidence>
<keyword evidence="15" id="KW-0418">Kinase</keyword>
<feature type="signal peptide" evidence="26">
    <location>
        <begin position="1"/>
        <end position="31"/>
    </location>
</feature>
<evidence type="ECO:0000256" key="21">
    <source>
        <dbReference type="ARBA" id="ARBA00038043"/>
    </source>
</evidence>
<dbReference type="Pfam" id="PF00560">
    <property type="entry name" value="LRR_1"/>
    <property type="match status" value="4"/>
</dbReference>
<keyword evidence="16 24" id="KW-0067">ATP-binding</keyword>
<dbReference type="SMART" id="SM00365">
    <property type="entry name" value="LRR_SD22"/>
    <property type="match status" value="6"/>
</dbReference>
<keyword evidence="10" id="KW-0808">Transferase</keyword>
<keyword evidence="6" id="KW-0964">Secreted</keyword>
<feature type="domain" description="Protein kinase" evidence="27">
    <location>
        <begin position="767"/>
        <end position="1047"/>
    </location>
</feature>
<dbReference type="GO" id="GO:0009791">
    <property type="term" value="P:post-embryonic development"/>
    <property type="evidence" value="ECO:0007669"/>
    <property type="project" value="UniProtKB-ARBA"/>
</dbReference>
<sequence>MKPLTFSVIPYSLACLILYVQLVSLPNIVSASASSSESEAEALLKWKASFLNQTQNNNLTSWTYFPSNSTNPKAKASPCNAWTGISCNAAGSVNRINLTNSGIQGTLLEFSFLSFPNLEYLELSLNELFDVIPPQIGSLSKLTYLDLSCNQLSGKIPPELGLLGNLRFLHVFENLLNGSIPQEIGQLKFLNELALYSNYLEGPIPASLGSLSNLTFLYLHVNYLSGSIPSSLGNLSNLIVLVLYGNELSGSIPPEIGNLSNLANLEMDRNHLTGHVPPNFGSLEELQLLNLNYNNLSGSIPTSLGDLTKLSSLYLYCNKLSGTIPKEMGNMTSMVDLELSTNQLSGSIPSSFGDLRNLEVLYLRDNQLSGSIPQQIGNLMKLTVLELDTNQFSGYLPQNICRGGSLENFTVDTNHLTGPLPKSLKTCKSLVRARLHGNHLTGNITDFVAYPNLQYIDLSHNNLYGEISPVWGQCPKLRTLRVAGNNLTGSIPREIGNAMQIHALDLSSNRLVGMIPNEIGKLTSLLYLSLNCNQLWGRLPSEFGSLKDLEYLDLSTNKFNESIPSILGDLSKLHYLNLSNNQFSEKIPIHLGNLIHLSELDLSHNSLEDKIPSQISQMQSLENLNLSHNNLSGLIPTSFEQMRSLVQIDISYNQLQGPVPNNKAFQQSPLEGNKGLCGNVAGLQPCNSPSMENRHTSKINRRLTFLIVFPLLGTLFLAFLGIALIRKTRTNGQDTEQSNEQHKEFFSISEFDGKRMYEEIIKATNDFEAVYCIGKGGSGSVYKAKLLSGSIVAVKKLHPILDGEETSRKDFLNEIRALVTIRHRNIVKLRGFCSHSHHSFLVYDYLEKGSLASILSKEYEAQKLDWSTRVRIVKGVAHALSYMHHDCSPPIVHRDISSNNILLDDEYEPRVSDFGTAKLLNLDSSNWTARAGTYGYIAPELAYTMKVTEKCDVYSFGVLALEVILGKHLGDFISSFSSPSANGDMLLKDVLDPRLPPPTPQVQDELTTIARLAIACRHSHPQSRPTMQMVSLVLSSKPANSSTEPELTLEQLIN</sequence>
<comment type="catalytic activity">
    <reaction evidence="22">
        <text>L-threonyl-[protein] + ATP = O-phospho-L-threonyl-[protein] + ADP + H(+)</text>
        <dbReference type="Rhea" id="RHEA:46608"/>
        <dbReference type="Rhea" id="RHEA-COMP:11060"/>
        <dbReference type="Rhea" id="RHEA-COMP:11605"/>
        <dbReference type="ChEBI" id="CHEBI:15378"/>
        <dbReference type="ChEBI" id="CHEBI:30013"/>
        <dbReference type="ChEBI" id="CHEBI:30616"/>
        <dbReference type="ChEBI" id="CHEBI:61977"/>
        <dbReference type="ChEBI" id="CHEBI:456216"/>
        <dbReference type="EC" id="2.7.11.1"/>
    </reaction>
</comment>
<keyword evidence="19" id="KW-0675">Receptor</keyword>
<dbReference type="FunFam" id="3.80.10.10:FF:000453">
    <property type="entry name" value="Leucine-rich receptor-like protein kinase family protein"/>
    <property type="match status" value="1"/>
</dbReference>
<keyword evidence="6" id="KW-0134">Cell wall</keyword>
<keyword evidence="11 25" id="KW-0812">Transmembrane</keyword>
<evidence type="ECO:0000256" key="16">
    <source>
        <dbReference type="ARBA" id="ARBA00022840"/>
    </source>
</evidence>
<evidence type="ECO:0000259" key="27">
    <source>
        <dbReference type="PROSITE" id="PS50011"/>
    </source>
</evidence>
<dbReference type="Pfam" id="PF13855">
    <property type="entry name" value="LRR_8"/>
    <property type="match status" value="3"/>
</dbReference>
<name>A0AAW1WXT3_RUBAR</name>
<dbReference type="PANTHER" id="PTHR48053:SF139">
    <property type="entry name" value="LRR RECEPTOR-LIKE KINASE FAMILY PROTEIN"/>
    <property type="match status" value="1"/>
</dbReference>
<gene>
    <name evidence="28" type="ORF">M0R45_026503</name>
</gene>
<dbReference type="FunFam" id="3.80.10.10:FF:000356">
    <property type="entry name" value="LRR receptor-like serine/threonine-protein kinase"/>
    <property type="match status" value="1"/>
</dbReference>
<organism evidence="28 29">
    <name type="scientific">Rubus argutus</name>
    <name type="common">Southern blackberry</name>
    <dbReference type="NCBI Taxonomy" id="59490"/>
    <lineage>
        <taxon>Eukaryota</taxon>
        <taxon>Viridiplantae</taxon>
        <taxon>Streptophyta</taxon>
        <taxon>Embryophyta</taxon>
        <taxon>Tracheophyta</taxon>
        <taxon>Spermatophyta</taxon>
        <taxon>Magnoliopsida</taxon>
        <taxon>eudicotyledons</taxon>
        <taxon>Gunneridae</taxon>
        <taxon>Pentapetalae</taxon>
        <taxon>rosids</taxon>
        <taxon>fabids</taxon>
        <taxon>Rosales</taxon>
        <taxon>Rosaceae</taxon>
        <taxon>Rosoideae</taxon>
        <taxon>Rosoideae incertae sedis</taxon>
        <taxon>Rubus</taxon>
    </lineage>
</organism>
<dbReference type="GO" id="GO:0004674">
    <property type="term" value="F:protein serine/threonine kinase activity"/>
    <property type="evidence" value="ECO:0007669"/>
    <property type="project" value="UniProtKB-KW"/>
</dbReference>
<evidence type="ECO:0000256" key="26">
    <source>
        <dbReference type="SAM" id="SignalP"/>
    </source>
</evidence>
<evidence type="ECO:0000256" key="2">
    <source>
        <dbReference type="ARBA" id="ARBA00004251"/>
    </source>
</evidence>
<feature type="binding site" evidence="24">
    <location>
        <position position="796"/>
    </location>
    <ligand>
        <name>ATP</name>
        <dbReference type="ChEBI" id="CHEBI:30616"/>
    </ligand>
</feature>
<evidence type="ECO:0000256" key="19">
    <source>
        <dbReference type="ARBA" id="ARBA00023170"/>
    </source>
</evidence>
<dbReference type="Pfam" id="PF00069">
    <property type="entry name" value="Pkinase"/>
    <property type="match status" value="1"/>
</dbReference>
<protein>
    <recommendedName>
        <fullName evidence="4">non-specific serine/threonine protein kinase</fullName>
        <ecNumber evidence="4">2.7.11.1</ecNumber>
    </recommendedName>
</protein>
<evidence type="ECO:0000313" key="29">
    <source>
        <dbReference type="Proteomes" id="UP001457282"/>
    </source>
</evidence>
<comment type="catalytic activity">
    <reaction evidence="23">
        <text>L-seryl-[protein] + ATP = O-phospho-L-seryl-[protein] + ADP + H(+)</text>
        <dbReference type="Rhea" id="RHEA:17989"/>
        <dbReference type="Rhea" id="RHEA-COMP:9863"/>
        <dbReference type="Rhea" id="RHEA-COMP:11604"/>
        <dbReference type="ChEBI" id="CHEBI:15378"/>
        <dbReference type="ChEBI" id="CHEBI:29999"/>
        <dbReference type="ChEBI" id="CHEBI:30616"/>
        <dbReference type="ChEBI" id="CHEBI:83421"/>
        <dbReference type="ChEBI" id="CHEBI:456216"/>
        <dbReference type="EC" id="2.7.11.1"/>
    </reaction>
</comment>
<evidence type="ECO:0000256" key="17">
    <source>
        <dbReference type="ARBA" id="ARBA00022989"/>
    </source>
</evidence>
<feature type="transmembrane region" description="Helical" evidence="25">
    <location>
        <begin position="703"/>
        <end position="725"/>
    </location>
</feature>
<dbReference type="CDD" id="cd14066">
    <property type="entry name" value="STKc_IRAK"/>
    <property type="match status" value="1"/>
</dbReference>
<evidence type="ECO:0000256" key="25">
    <source>
        <dbReference type="SAM" id="Phobius"/>
    </source>
</evidence>
<keyword evidence="29" id="KW-1185">Reference proteome</keyword>
<dbReference type="EMBL" id="JBEDUW010000005">
    <property type="protein sequence ID" value="KAK9929401.1"/>
    <property type="molecule type" value="Genomic_DNA"/>
</dbReference>
<keyword evidence="13" id="KW-0677">Repeat</keyword>
<dbReference type="EC" id="2.7.11.1" evidence="4"/>
<dbReference type="PROSITE" id="PS00109">
    <property type="entry name" value="PROTEIN_KINASE_TYR"/>
    <property type="match status" value="1"/>
</dbReference>
<comment type="caution">
    <text evidence="28">The sequence shown here is derived from an EMBL/GenBank/DDBJ whole genome shotgun (WGS) entry which is preliminary data.</text>
</comment>
<dbReference type="GO" id="GO:0005524">
    <property type="term" value="F:ATP binding"/>
    <property type="evidence" value="ECO:0007669"/>
    <property type="project" value="UniProtKB-UniRule"/>
</dbReference>
<dbReference type="SMART" id="SM00369">
    <property type="entry name" value="LRR_TYP"/>
    <property type="match status" value="14"/>
</dbReference>
<dbReference type="InterPro" id="IPR000719">
    <property type="entry name" value="Prot_kinase_dom"/>
</dbReference>
<evidence type="ECO:0000256" key="15">
    <source>
        <dbReference type="ARBA" id="ARBA00022777"/>
    </source>
</evidence>
<dbReference type="InterPro" id="IPR008266">
    <property type="entry name" value="Tyr_kinase_AS"/>
</dbReference>
<dbReference type="PROSITE" id="PS00107">
    <property type="entry name" value="PROTEIN_KINASE_ATP"/>
    <property type="match status" value="1"/>
</dbReference>
<proteinExistence type="inferred from homology"/>
<keyword evidence="7" id="KW-0723">Serine/threonine-protein kinase</keyword>
<evidence type="ECO:0000256" key="13">
    <source>
        <dbReference type="ARBA" id="ARBA00022737"/>
    </source>
</evidence>
<comment type="subcellular location">
    <subcellularLocation>
        <location evidence="2">Cell membrane</location>
        <topology evidence="2">Single-pass type I membrane protein</topology>
    </subcellularLocation>
    <subcellularLocation>
        <location evidence="1">Secreted</location>
        <location evidence="1">Cell wall</location>
    </subcellularLocation>
</comment>
<evidence type="ECO:0000256" key="5">
    <source>
        <dbReference type="ARBA" id="ARBA00022475"/>
    </source>
</evidence>
<evidence type="ECO:0000256" key="8">
    <source>
        <dbReference type="ARBA" id="ARBA00022553"/>
    </source>
</evidence>
<dbReference type="PRINTS" id="PR00019">
    <property type="entry name" value="LEURICHRPT"/>
</dbReference>
<dbReference type="Gene3D" id="1.10.510.10">
    <property type="entry name" value="Transferase(Phosphotransferase) domain 1"/>
    <property type="match status" value="1"/>
</dbReference>
<dbReference type="InterPro" id="IPR017441">
    <property type="entry name" value="Protein_kinase_ATP_BS"/>
</dbReference>
<evidence type="ECO:0000256" key="22">
    <source>
        <dbReference type="ARBA" id="ARBA00047899"/>
    </source>
</evidence>
<dbReference type="Gene3D" id="3.30.200.20">
    <property type="entry name" value="Phosphorylase Kinase, domain 1"/>
    <property type="match status" value="1"/>
</dbReference>
<evidence type="ECO:0000256" key="12">
    <source>
        <dbReference type="ARBA" id="ARBA00022729"/>
    </source>
</evidence>
<dbReference type="GO" id="GO:0006952">
    <property type="term" value="P:defense response"/>
    <property type="evidence" value="ECO:0007669"/>
    <property type="project" value="UniProtKB-ARBA"/>
</dbReference>
<accession>A0AAW1WXT3</accession>
<evidence type="ECO:0000313" key="28">
    <source>
        <dbReference type="EMBL" id="KAK9929401.1"/>
    </source>
</evidence>
<comment type="similarity">
    <text evidence="21">Belongs to the polygalacturonase-inhibiting protein family.</text>
</comment>
<dbReference type="InterPro" id="IPR013210">
    <property type="entry name" value="LRR_N_plant-typ"/>
</dbReference>